<organism evidence="4 5">
    <name type="scientific">Porphyromonas endodontalis (strain ATCC 35406 / DSM 24491 / JCM 8526 / CCUG 16442 / BCRC 14492 / NCTC 13058 / HG 370)</name>
    <name type="common">Bacteroides endodontalis</name>
    <dbReference type="NCBI Taxonomy" id="553175"/>
    <lineage>
        <taxon>Bacteria</taxon>
        <taxon>Pseudomonadati</taxon>
        <taxon>Bacteroidota</taxon>
        <taxon>Bacteroidia</taxon>
        <taxon>Bacteroidales</taxon>
        <taxon>Porphyromonadaceae</taxon>
        <taxon>Porphyromonas</taxon>
    </lineage>
</organism>
<dbReference type="InterPro" id="IPR029028">
    <property type="entry name" value="Alpha/beta_knot_MTases"/>
</dbReference>
<dbReference type="EMBL" id="ACNN01000016">
    <property type="protein sequence ID" value="EEN83036.1"/>
    <property type="molecule type" value="Genomic_DNA"/>
</dbReference>
<evidence type="ECO:0000256" key="2">
    <source>
        <dbReference type="ARBA" id="ARBA00022679"/>
    </source>
</evidence>
<dbReference type="SUPFAM" id="SSF75217">
    <property type="entry name" value="alpha/beta knot"/>
    <property type="match status" value="1"/>
</dbReference>
<dbReference type="Proteomes" id="UP000004295">
    <property type="component" value="Unassembled WGS sequence"/>
</dbReference>
<accession>C3J9Z3</accession>
<dbReference type="PANTHER" id="PTHR46429:SF1">
    <property type="entry name" value="23S RRNA (GUANOSINE-2'-O-)-METHYLTRANSFERASE RLMB"/>
    <property type="match status" value="1"/>
</dbReference>
<dbReference type="RefSeq" id="WP_004333342.1">
    <property type="nucleotide sequence ID" value="NZ_ACNN01000016.1"/>
</dbReference>
<dbReference type="Pfam" id="PF00588">
    <property type="entry name" value="SpoU_methylase"/>
    <property type="match status" value="1"/>
</dbReference>
<dbReference type="GO" id="GO:0032259">
    <property type="term" value="P:methylation"/>
    <property type="evidence" value="ECO:0007669"/>
    <property type="project" value="UniProtKB-KW"/>
</dbReference>
<feature type="domain" description="tRNA/rRNA methyltransferase SpoU type" evidence="3">
    <location>
        <begin position="25"/>
        <end position="168"/>
    </location>
</feature>
<evidence type="ECO:0000313" key="4">
    <source>
        <dbReference type="EMBL" id="EEN83036.1"/>
    </source>
</evidence>
<dbReference type="InterPro" id="IPR001537">
    <property type="entry name" value="SpoU_MeTrfase"/>
</dbReference>
<dbReference type="GeneID" id="93364753"/>
<comment type="caution">
    <text evidence="4">The sequence shown here is derived from an EMBL/GenBank/DDBJ whole genome shotgun (WGS) entry which is preliminary data.</text>
</comment>
<reference evidence="4 5" key="1">
    <citation type="submission" date="2009-04" db="EMBL/GenBank/DDBJ databases">
        <authorList>
            <person name="Sebastian Y."/>
            <person name="Madupu R."/>
            <person name="Durkin A.S."/>
            <person name="Torralba M."/>
            <person name="Methe B."/>
            <person name="Sutton G.G."/>
            <person name="Strausberg R.L."/>
            <person name="Nelson K.E."/>
        </authorList>
    </citation>
    <scope>NUCLEOTIDE SEQUENCE [LARGE SCALE GENOMIC DNA]</scope>
    <source>
        <strain evidence="5">ATCC 35406 / BCRC 14492 / JCM 8526 / NCTC 13058 / HG 370</strain>
    </source>
</reference>
<dbReference type="eggNOG" id="COG0566">
    <property type="taxonomic scope" value="Bacteria"/>
</dbReference>
<sequence>MRKLKIEEMQRLDVEQFRSEEKVPLTLVLDNVRSLNNVGSLFRTADAFRLEGLILCGITGLPPHPMIHKTALGAELSVAWEHAESTLEAVEQLRSKGYKIWALEQATDSLCPEESPLTPPERVALVVGNEVHGVADDVIACVDRCIEIPQYGTKHSLNVSVSAGIAIYSIVAEYLRTMPNPE</sequence>
<dbReference type="InterPro" id="IPR004441">
    <property type="entry name" value="rRNA_MeTrfase_TrmH"/>
</dbReference>
<name>C3J9Z3_POREA</name>
<keyword evidence="1 4" id="KW-0489">Methyltransferase</keyword>
<dbReference type="Gene3D" id="3.40.1280.10">
    <property type="match status" value="1"/>
</dbReference>
<evidence type="ECO:0000256" key="1">
    <source>
        <dbReference type="ARBA" id="ARBA00022603"/>
    </source>
</evidence>
<dbReference type="GO" id="GO:0003723">
    <property type="term" value="F:RNA binding"/>
    <property type="evidence" value="ECO:0007669"/>
    <property type="project" value="InterPro"/>
</dbReference>
<evidence type="ECO:0000259" key="3">
    <source>
        <dbReference type="Pfam" id="PF00588"/>
    </source>
</evidence>
<protein>
    <submittedName>
        <fullName evidence="4">RNA methyltransferase, TrmH family</fullName>
    </submittedName>
</protein>
<evidence type="ECO:0000313" key="5">
    <source>
        <dbReference type="Proteomes" id="UP000004295"/>
    </source>
</evidence>
<dbReference type="GO" id="GO:0006396">
    <property type="term" value="P:RNA processing"/>
    <property type="evidence" value="ECO:0007669"/>
    <property type="project" value="InterPro"/>
</dbReference>
<keyword evidence="5" id="KW-1185">Reference proteome</keyword>
<dbReference type="AlphaFoldDB" id="C3J9Z3"/>
<dbReference type="InterPro" id="IPR029026">
    <property type="entry name" value="tRNA_m1G_MTases_N"/>
</dbReference>
<keyword evidence="2 4" id="KW-0808">Transferase</keyword>
<dbReference type="GO" id="GO:0008173">
    <property type="term" value="F:RNA methyltransferase activity"/>
    <property type="evidence" value="ECO:0007669"/>
    <property type="project" value="InterPro"/>
</dbReference>
<dbReference type="GO" id="GO:0005829">
    <property type="term" value="C:cytosol"/>
    <property type="evidence" value="ECO:0007669"/>
    <property type="project" value="TreeGrafter"/>
</dbReference>
<dbReference type="STRING" id="553175.POREN0001_0915"/>
<gene>
    <name evidence="4" type="ORF">POREN0001_0915</name>
</gene>
<dbReference type="CDD" id="cd18097">
    <property type="entry name" value="SpoU-like"/>
    <property type="match status" value="1"/>
</dbReference>
<proteinExistence type="predicted"/>
<dbReference type="PANTHER" id="PTHR46429">
    <property type="entry name" value="23S RRNA (GUANOSINE-2'-O-)-METHYLTRANSFERASE RLMB"/>
    <property type="match status" value="1"/>
</dbReference>